<sequence>MEDFIPLLRNQIEDEILTVRRLVPVEETYTVMKEAEPFYFPGNEIGVLVQHGFTGTTHSVRELGQYLAACGFTVYGPRLKGHGTHYKEMETTSYQDWVASAEAGYMMLQEKCSQIFVVGLSMGGTLALHLAHRYPETKGMVLINAALEIPDMEQVTDWEEPRFLEAIGSDIKADGVQELSYEKVPLQSFKEIVKLMALTKEKVPAVSCPAKILVSKEDHVVPPSNSQFIYDDLSSSDKKLIELEDSYHVATLDNDKDRIQRETEEFIRRLT</sequence>
<dbReference type="Proteomes" id="UP000215459">
    <property type="component" value="Unassembled WGS sequence"/>
</dbReference>
<feature type="active site" description="Charge relay system" evidence="1">
    <location>
        <position position="248"/>
    </location>
</feature>
<protein>
    <submittedName>
        <fullName evidence="5">Lipase</fullName>
    </submittedName>
</protein>
<dbReference type="PIRSF" id="PIRSF017388">
    <property type="entry name" value="Esterase_lipase"/>
    <property type="match status" value="1"/>
</dbReference>
<dbReference type="Gene3D" id="3.40.50.1820">
    <property type="entry name" value="alpha/beta hydrolase"/>
    <property type="match status" value="1"/>
</dbReference>
<feature type="domain" description="Serine aminopeptidase S33" evidence="4">
    <location>
        <begin position="179"/>
        <end position="253"/>
    </location>
</feature>
<dbReference type="OrthoDB" id="9786110at2"/>
<dbReference type="GO" id="GO:0052689">
    <property type="term" value="F:carboxylic ester hydrolase activity"/>
    <property type="evidence" value="ECO:0007669"/>
    <property type="project" value="InterPro"/>
</dbReference>
<dbReference type="PANTHER" id="PTHR11614">
    <property type="entry name" value="PHOSPHOLIPASE-RELATED"/>
    <property type="match status" value="1"/>
</dbReference>
<organism evidence="5 6">
    <name type="scientific">Paludifilum halophilum</name>
    <dbReference type="NCBI Taxonomy" id="1642702"/>
    <lineage>
        <taxon>Bacteria</taxon>
        <taxon>Bacillati</taxon>
        <taxon>Bacillota</taxon>
        <taxon>Bacilli</taxon>
        <taxon>Bacillales</taxon>
        <taxon>Thermoactinomycetaceae</taxon>
        <taxon>Paludifilum</taxon>
    </lineage>
</organism>
<evidence type="ECO:0000259" key="4">
    <source>
        <dbReference type="Pfam" id="PF12146"/>
    </source>
</evidence>
<dbReference type="Pfam" id="PF12146">
    <property type="entry name" value="Hydrolase_4"/>
    <property type="match status" value="2"/>
</dbReference>
<comment type="caution">
    <text evidence="5">The sequence shown here is derived from an EMBL/GenBank/DDBJ whole genome shotgun (WGS) entry which is preliminary data.</text>
</comment>
<evidence type="ECO:0000313" key="5">
    <source>
        <dbReference type="EMBL" id="OYD07300.1"/>
    </source>
</evidence>
<feature type="active site" description="Charge relay system" evidence="1">
    <location>
        <position position="218"/>
    </location>
</feature>
<reference evidence="5 6" key="1">
    <citation type="submission" date="2017-07" db="EMBL/GenBank/DDBJ databases">
        <title>The genome sequence of Paludifilum halophilum highlights mechanisms for microbial adaptation to high salt environemnts.</title>
        <authorList>
            <person name="Belbahri L."/>
        </authorList>
    </citation>
    <scope>NUCLEOTIDE SEQUENCE [LARGE SCALE GENOMIC DNA]</scope>
    <source>
        <strain evidence="5 6">DSM 102817</strain>
    </source>
</reference>
<dbReference type="InterPro" id="IPR029058">
    <property type="entry name" value="AB_hydrolase_fold"/>
</dbReference>
<proteinExistence type="predicted"/>
<dbReference type="AlphaFoldDB" id="A0A235B4R7"/>
<feature type="binding site" evidence="2">
    <location>
        <position position="53"/>
    </location>
    <ligand>
        <name>substrate</name>
    </ligand>
</feature>
<feature type="binding site" evidence="2">
    <location>
        <position position="122"/>
    </location>
    <ligand>
        <name>substrate</name>
    </ligand>
</feature>
<gene>
    <name evidence="5" type="ORF">CHM34_12090</name>
</gene>
<feature type="site" description="Important for substrate specificity" evidence="3">
    <location>
        <position position="167"/>
    </location>
</feature>
<dbReference type="InterPro" id="IPR051044">
    <property type="entry name" value="MAG_DAG_Lipase"/>
</dbReference>
<accession>A0A235B4R7</accession>
<feature type="domain" description="Serine aminopeptidase S33" evidence="4">
    <location>
        <begin position="47"/>
        <end position="153"/>
    </location>
</feature>
<dbReference type="EMBL" id="NOWF01000007">
    <property type="protein sequence ID" value="OYD07300.1"/>
    <property type="molecule type" value="Genomic_DNA"/>
</dbReference>
<keyword evidence="6" id="KW-1185">Reference proteome</keyword>
<evidence type="ECO:0000256" key="3">
    <source>
        <dbReference type="PIRSR" id="PIRSR017388-3"/>
    </source>
</evidence>
<name>A0A235B4R7_9BACL</name>
<feature type="active site" description="Nucleophile" evidence="1">
    <location>
        <position position="121"/>
    </location>
</feature>
<dbReference type="SUPFAM" id="SSF53474">
    <property type="entry name" value="alpha/beta-Hydrolases"/>
    <property type="match status" value="1"/>
</dbReference>
<dbReference type="InterPro" id="IPR022742">
    <property type="entry name" value="Hydrolase_4"/>
</dbReference>
<evidence type="ECO:0000256" key="1">
    <source>
        <dbReference type="PIRSR" id="PIRSR017388-1"/>
    </source>
</evidence>
<dbReference type="InterPro" id="IPR012354">
    <property type="entry name" value="Esterase_lipase"/>
</dbReference>
<evidence type="ECO:0000313" key="6">
    <source>
        <dbReference type="Proteomes" id="UP000215459"/>
    </source>
</evidence>
<evidence type="ECO:0000256" key="2">
    <source>
        <dbReference type="PIRSR" id="PIRSR017388-2"/>
    </source>
</evidence>